<dbReference type="Gene3D" id="3.90.1510.10">
    <property type="entry name" value="Glycerate kinase, domain 2"/>
    <property type="match status" value="1"/>
</dbReference>
<dbReference type="InterPro" id="IPR018193">
    <property type="entry name" value="Glyc_kinase_flavodox-like_fold"/>
</dbReference>
<dbReference type="InterPro" id="IPR036129">
    <property type="entry name" value="Glycerate_kinase_sf"/>
</dbReference>
<organism evidence="1 2">
    <name type="scientific">Halalkalibacter kiskunsagensis</name>
    <dbReference type="NCBI Taxonomy" id="1548599"/>
    <lineage>
        <taxon>Bacteria</taxon>
        <taxon>Bacillati</taxon>
        <taxon>Bacillota</taxon>
        <taxon>Bacilli</taxon>
        <taxon>Bacillales</taxon>
        <taxon>Bacillaceae</taxon>
        <taxon>Halalkalibacter</taxon>
    </lineage>
</organism>
<name>A0ABV6KEY2_9BACI</name>
<dbReference type="RefSeq" id="WP_335960271.1">
    <property type="nucleotide sequence ID" value="NZ_JAXBLX010000009.1"/>
</dbReference>
<dbReference type="InterPro" id="IPR004381">
    <property type="entry name" value="Glycerate_kinase"/>
</dbReference>
<accession>A0ABV6KEY2</accession>
<reference evidence="1 2" key="1">
    <citation type="submission" date="2024-09" db="EMBL/GenBank/DDBJ databases">
        <authorList>
            <person name="Sun Q."/>
            <person name="Mori K."/>
        </authorList>
    </citation>
    <scope>NUCLEOTIDE SEQUENCE [LARGE SCALE GENOMIC DNA]</scope>
    <source>
        <strain evidence="1 2">NCAIM B.02610</strain>
    </source>
</reference>
<dbReference type="Pfam" id="PF02595">
    <property type="entry name" value="Gly_kinase"/>
    <property type="match status" value="1"/>
</dbReference>
<dbReference type="Proteomes" id="UP001589838">
    <property type="component" value="Unassembled WGS sequence"/>
</dbReference>
<keyword evidence="1" id="KW-0418">Kinase</keyword>
<proteinExistence type="predicted"/>
<dbReference type="GO" id="GO:0016301">
    <property type="term" value="F:kinase activity"/>
    <property type="evidence" value="ECO:0007669"/>
    <property type="project" value="UniProtKB-KW"/>
</dbReference>
<sequence>MMKELDIVLKHFAQVANHHLDREIDKIAGAGAAGGLSAAFLGFLQGHLQYLE</sequence>
<gene>
    <name evidence="1" type="ORF">ACFFHM_07590</name>
</gene>
<keyword evidence="1" id="KW-0808">Transferase</keyword>
<comment type="caution">
    <text evidence="1">The sequence shown here is derived from an EMBL/GenBank/DDBJ whole genome shotgun (WGS) entry which is preliminary data.</text>
</comment>
<dbReference type="EMBL" id="JBHLUX010000020">
    <property type="protein sequence ID" value="MFC0470386.1"/>
    <property type="molecule type" value="Genomic_DNA"/>
</dbReference>
<evidence type="ECO:0000313" key="1">
    <source>
        <dbReference type="EMBL" id="MFC0470386.1"/>
    </source>
</evidence>
<protein>
    <submittedName>
        <fullName evidence="1">Glycerate kinase</fullName>
    </submittedName>
</protein>
<dbReference type="SUPFAM" id="SSF110738">
    <property type="entry name" value="Glycerate kinase I"/>
    <property type="match status" value="1"/>
</dbReference>
<evidence type="ECO:0000313" key="2">
    <source>
        <dbReference type="Proteomes" id="UP001589838"/>
    </source>
</evidence>
<keyword evidence="2" id="KW-1185">Reference proteome</keyword>